<dbReference type="AlphaFoldDB" id="A0A812XXX4"/>
<keyword evidence="2" id="KW-1185">Reference proteome</keyword>
<comment type="caution">
    <text evidence="1">The sequence shown here is derived from an EMBL/GenBank/DDBJ whole genome shotgun (WGS) entry which is preliminary data.</text>
</comment>
<organism evidence="1 2">
    <name type="scientific">Symbiodinium pilosum</name>
    <name type="common">Dinoflagellate</name>
    <dbReference type="NCBI Taxonomy" id="2952"/>
    <lineage>
        <taxon>Eukaryota</taxon>
        <taxon>Sar</taxon>
        <taxon>Alveolata</taxon>
        <taxon>Dinophyceae</taxon>
        <taxon>Suessiales</taxon>
        <taxon>Symbiodiniaceae</taxon>
        <taxon>Symbiodinium</taxon>
    </lineage>
</organism>
<accession>A0A812XXX4</accession>
<evidence type="ECO:0000313" key="1">
    <source>
        <dbReference type="EMBL" id="CAE7757686.1"/>
    </source>
</evidence>
<sequence length="184" mass="20460">VEFWRGDLVLASGDGGFAIVEAKWVPRPGRKKRKKPKSSRRRRFASAQQQALHYMLLFSNLAPEFQQFGIRLRATAFTFDNEHGLQSVLDCSQLAPCERCSRASQGFFRGFPEWVPGDRQFYCTACGGRMAAKGLDTTDLATYSRALAPQRCFPAQRAAITMADNILSSSPSTVPCLPKSPDVH</sequence>
<dbReference type="Proteomes" id="UP000649617">
    <property type="component" value="Unassembled WGS sequence"/>
</dbReference>
<gene>
    <name evidence="1" type="ORF">SPIL2461_LOCUS22050</name>
</gene>
<protein>
    <submittedName>
        <fullName evidence="1">Uncharacterized protein</fullName>
    </submittedName>
</protein>
<name>A0A812XXX4_SYMPI</name>
<feature type="non-terminal residue" evidence="1">
    <location>
        <position position="1"/>
    </location>
</feature>
<reference evidence="1" key="1">
    <citation type="submission" date="2021-02" db="EMBL/GenBank/DDBJ databases">
        <authorList>
            <person name="Dougan E. K."/>
            <person name="Rhodes N."/>
            <person name="Thang M."/>
            <person name="Chan C."/>
        </authorList>
    </citation>
    <scope>NUCLEOTIDE SEQUENCE</scope>
</reference>
<dbReference type="EMBL" id="CAJNIZ010046844">
    <property type="protein sequence ID" value="CAE7757686.1"/>
    <property type="molecule type" value="Genomic_DNA"/>
</dbReference>
<evidence type="ECO:0000313" key="2">
    <source>
        <dbReference type="Proteomes" id="UP000649617"/>
    </source>
</evidence>
<proteinExistence type="predicted"/>